<evidence type="ECO:0000256" key="6">
    <source>
        <dbReference type="ARBA" id="ARBA00023170"/>
    </source>
</evidence>
<accession>A0A913ZX08</accession>
<protein>
    <submittedName>
        <fullName evidence="13">Uncharacterized protein</fullName>
    </submittedName>
</protein>
<dbReference type="OMA" id="DITCEWM"/>
<evidence type="ECO:0000256" key="1">
    <source>
        <dbReference type="ARBA" id="ARBA00004479"/>
    </source>
</evidence>
<feature type="region of interest" description="Disordered" evidence="8">
    <location>
        <begin position="628"/>
        <end position="683"/>
    </location>
</feature>
<dbReference type="OrthoDB" id="9934532at2759"/>
<feature type="compositionally biased region" description="Low complexity" evidence="8">
    <location>
        <begin position="567"/>
        <end position="584"/>
    </location>
</feature>
<sequence>MLCLKDRSHSTHLCFTCWLHFIIVLCLTVSARGLNMAQAQGTVEIFPVEPTILAGTDFNLTCTIGQSSSVLAQDIKWKRGGETLPAELYSALDDKTSQLQVRKAEFQDSGLYACVSEKSTLDGGNETQVYVGEPPDAAHGLFCYCPNLWDVTCKWELGKDTNLNTTYMLQYRYYHIHEGSDFEEGSCSCSDEQTCTMSGSIHGPIQLRVLSSNKLGHAISTELAFDYESETVPHPPRNVSANPIPRSRLNVTWELPLEWKTSYRDYLYYKLEYYKEGTNVWMEYPGPSDEFINGKTYAELPSPSSLDAYTVYCVRVAAKIKYGSWSQWSDLSCSRTLEQRPDAEVNVTWSSQVNAQNDSLRDVLLKWVPLSQANARGKILGYRVIRGNRSHENVTTVDDPSTTSLEIPGLERYRGYRFAIEAYNGAGPSPRSLLDIAAEQKPAPSFIVTIIVAIVVVAVTFVVIAVIWCLVKHYHLLKPVPSISMIPLERFDRVISRPGQRGAVEREVFDEPRGHRTPNGVLPNGNIPGGSHPPAGGAAANAAEDSERDYVQLREQASPDESFPLLRSNSGNGSCSGKSNSCRKMSQGSVNSTNSSGVCSDKDPESPGSTVANYGKFAKLYVQIPDSALSDSQHSGPGQPRLDSTDSGFGDNGSEYRMPSYTKLSTIPSDPGSVETSPGWETDPEGDYNGGDVYHRIAEGEPVASNQDLLLGQPTVPAYTRLSSIPAPVINPTAPSVGNEVHVTISDGTAPSFGNSGAGSV</sequence>
<keyword evidence="5" id="KW-1015">Disulfide bond</keyword>
<dbReference type="RefSeq" id="XP_038056193.1">
    <property type="nucleotide sequence ID" value="XM_038200265.1"/>
</dbReference>
<feature type="compositionally biased region" description="Basic and acidic residues" evidence="8">
    <location>
        <begin position="503"/>
        <end position="514"/>
    </location>
</feature>
<dbReference type="InterPro" id="IPR007110">
    <property type="entry name" value="Ig-like_dom"/>
</dbReference>
<evidence type="ECO:0000256" key="10">
    <source>
        <dbReference type="SAM" id="SignalP"/>
    </source>
</evidence>
<dbReference type="SUPFAM" id="SSF48726">
    <property type="entry name" value="Immunoglobulin"/>
    <property type="match status" value="1"/>
</dbReference>
<dbReference type="PROSITE" id="PS50835">
    <property type="entry name" value="IG_LIKE"/>
    <property type="match status" value="1"/>
</dbReference>
<feature type="chain" id="PRO_5037526144" evidence="10">
    <location>
        <begin position="34"/>
        <end position="761"/>
    </location>
</feature>
<keyword evidence="10" id="KW-0732">Signal</keyword>
<dbReference type="GeneID" id="119728177"/>
<dbReference type="InterPro" id="IPR036116">
    <property type="entry name" value="FN3_sf"/>
</dbReference>
<feature type="domain" description="Fibronectin type-III" evidence="12">
    <location>
        <begin position="349"/>
        <end position="443"/>
    </location>
</feature>
<dbReference type="GO" id="GO:0004896">
    <property type="term" value="F:cytokine receptor activity"/>
    <property type="evidence" value="ECO:0007669"/>
    <property type="project" value="TreeGrafter"/>
</dbReference>
<dbReference type="SMART" id="SM00408">
    <property type="entry name" value="IGc2"/>
    <property type="match status" value="1"/>
</dbReference>
<evidence type="ECO:0000256" key="5">
    <source>
        <dbReference type="ARBA" id="ARBA00023157"/>
    </source>
</evidence>
<keyword evidence="4 9" id="KW-0472">Membrane</keyword>
<name>A0A913ZX08_PATMI</name>
<dbReference type="PANTHER" id="PTHR23037:SF35">
    <property type="entry name" value="FIBRONECTIN TYPE-III DOMAIN-CONTAINING PROTEIN"/>
    <property type="match status" value="1"/>
</dbReference>
<dbReference type="InterPro" id="IPR036179">
    <property type="entry name" value="Ig-like_dom_sf"/>
</dbReference>
<dbReference type="Gene3D" id="2.60.40.10">
    <property type="entry name" value="Immunoglobulins"/>
    <property type="match status" value="4"/>
</dbReference>
<evidence type="ECO:0000256" key="3">
    <source>
        <dbReference type="ARBA" id="ARBA00022989"/>
    </source>
</evidence>
<dbReference type="InterPro" id="IPR013151">
    <property type="entry name" value="Immunoglobulin_dom"/>
</dbReference>
<dbReference type="InterPro" id="IPR003599">
    <property type="entry name" value="Ig_sub"/>
</dbReference>
<feature type="domain" description="Ig-like" evidence="11">
    <location>
        <begin position="41"/>
        <end position="130"/>
    </location>
</feature>
<keyword evidence="6" id="KW-0675">Receptor</keyword>
<proteinExistence type="predicted"/>
<reference evidence="13" key="1">
    <citation type="submission" date="2022-11" db="UniProtKB">
        <authorList>
            <consortium name="EnsemblMetazoa"/>
        </authorList>
    </citation>
    <scope>IDENTIFICATION</scope>
</reference>
<keyword evidence="7" id="KW-0325">Glycoprotein</keyword>
<feature type="signal peptide" evidence="10">
    <location>
        <begin position="1"/>
        <end position="33"/>
    </location>
</feature>
<evidence type="ECO:0000256" key="8">
    <source>
        <dbReference type="SAM" id="MobiDB-lite"/>
    </source>
</evidence>
<dbReference type="InterPro" id="IPR003961">
    <property type="entry name" value="FN3_dom"/>
</dbReference>
<dbReference type="PROSITE" id="PS50853">
    <property type="entry name" value="FN3"/>
    <property type="match status" value="2"/>
</dbReference>
<keyword evidence="2 9" id="KW-0812">Transmembrane</keyword>
<evidence type="ECO:0000313" key="13">
    <source>
        <dbReference type="EnsemblMetazoa" id="XP_038056193.1"/>
    </source>
</evidence>
<dbReference type="EnsemblMetazoa" id="XM_038200265.1">
    <property type="protein sequence ID" value="XP_038056193.1"/>
    <property type="gene ID" value="LOC119728177"/>
</dbReference>
<comment type="subcellular location">
    <subcellularLocation>
        <location evidence="1">Membrane</location>
        <topology evidence="1">Single-pass type I membrane protein</topology>
    </subcellularLocation>
</comment>
<feature type="compositionally biased region" description="Low complexity" evidence="8">
    <location>
        <begin position="529"/>
        <end position="543"/>
    </location>
</feature>
<evidence type="ECO:0000259" key="11">
    <source>
        <dbReference type="PROSITE" id="PS50835"/>
    </source>
</evidence>
<keyword evidence="3 9" id="KW-1133">Transmembrane helix</keyword>
<feature type="region of interest" description="Disordered" evidence="8">
    <location>
        <begin position="502"/>
        <end position="611"/>
    </location>
</feature>
<dbReference type="SUPFAM" id="SSF49265">
    <property type="entry name" value="Fibronectin type III"/>
    <property type="match status" value="2"/>
</dbReference>
<dbReference type="Proteomes" id="UP000887568">
    <property type="component" value="Unplaced"/>
</dbReference>
<dbReference type="InterPro" id="IPR003598">
    <property type="entry name" value="Ig_sub2"/>
</dbReference>
<dbReference type="SMART" id="SM00409">
    <property type="entry name" value="IG"/>
    <property type="match status" value="1"/>
</dbReference>
<dbReference type="Pfam" id="PF00041">
    <property type="entry name" value="fn3"/>
    <property type="match status" value="1"/>
</dbReference>
<evidence type="ECO:0000313" key="14">
    <source>
        <dbReference type="Proteomes" id="UP000887568"/>
    </source>
</evidence>
<dbReference type="PANTHER" id="PTHR23037">
    <property type="entry name" value="CYTOKINE RECEPTOR"/>
    <property type="match status" value="1"/>
</dbReference>
<evidence type="ECO:0000256" key="9">
    <source>
        <dbReference type="SAM" id="Phobius"/>
    </source>
</evidence>
<organism evidence="13 14">
    <name type="scientific">Patiria miniata</name>
    <name type="common">Bat star</name>
    <name type="synonym">Asterina miniata</name>
    <dbReference type="NCBI Taxonomy" id="46514"/>
    <lineage>
        <taxon>Eukaryota</taxon>
        <taxon>Metazoa</taxon>
        <taxon>Echinodermata</taxon>
        <taxon>Eleutherozoa</taxon>
        <taxon>Asterozoa</taxon>
        <taxon>Asteroidea</taxon>
        <taxon>Valvatacea</taxon>
        <taxon>Valvatida</taxon>
        <taxon>Asterinidae</taxon>
        <taxon>Patiria</taxon>
    </lineage>
</organism>
<evidence type="ECO:0000256" key="4">
    <source>
        <dbReference type="ARBA" id="ARBA00023136"/>
    </source>
</evidence>
<keyword evidence="14" id="KW-1185">Reference proteome</keyword>
<feature type="compositionally biased region" description="Polar residues" evidence="8">
    <location>
        <begin position="586"/>
        <end position="598"/>
    </location>
</feature>
<feature type="domain" description="Fibronectin type-III" evidence="12">
    <location>
        <begin position="235"/>
        <end position="339"/>
    </location>
</feature>
<dbReference type="AlphaFoldDB" id="A0A913ZX08"/>
<dbReference type="SMART" id="SM00060">
    <property type="entry name" value="FN3"/>
    <property type="match status" value="2"/>
</dbReference>
<evidence type="ECO:0000256" key="2">
    <source>
        <dbReference type="ARBA" id="ARBA00022692"/>
    </source>
</evidence>
<dbReference type="Pfam" id="PF00047">
    <property type="entry name" value="ig"/>
    <property type="match status" value="1"/>
</dbReference>
<dbReference type="GO" id="GO:0009897">
    <property type="term" value="C:external side of plasma membrane"/>
    <property type="evidence" value="ECO:0007669"/>
    <property type="project" value="TreeGrafter"/>
</dbReference>
<dbReference type="CDD" id="cd00063">
    <property type="entry name" value="FN3"/>
    <property type="match status" value="2"/>
</dbReference>
<evidence type="ECO:0000256" key="7">
    <source>
        <dbReference type="ARBA" id="ARBA00023180"/>
    </source>
</evidence>
<feature type="transmembrane region" description="Helical" evidence="9">
    <location>
        <begin position="446"/>
        <end position="471"/>
    </location>
</feature>
<dbReference type="InterPro" id="IPR013783">
    <property type="entry name" value="Ig-like_fold"/>
</dbReference>
<evidence type="ECO:0000259" key="12">
    <source>
        <dbReference type="PROSITE" id="PS50853"/>
    </source>
</evidence>